<organism evidence="1">
    <name type="scientific">bioreactor metagenome</name>
    <dbReference type="NCBI Taxonomy" id="1076179"/>
    <lineage>
        <taxon>unclassified sequences</taxon>
        <taxon>metagenomes</taxon>
        <taxon>ecological metagenomes</taxon>
    </lineage>
</organism>
<protein>
    <submittedName>
        <fullName evidence="1">Uncharacterized protein</fullName>
    </submittedName>
</protein>
<gene>
    <name evidence="1" type="ORF">SDC9_130807</name>
</gene>
<evidence type="ECO:0000313" key="1">
    <source>
        <dbReference type="EMBL" id="MPM83738.1"/>
    </source>
</evidence>
<dbReference type="EMBL" id="VSSQ01032469">
    <property type="protein sequence ID" value="MPM83738.1"/>
    <property type="molecule type" value="Genomic_DNA"/>
</dbReference>
<accession>A0A645D3V6</accession>
<comment type="caution">
    <text evidence="1">The sequence shown here is derived from an EMBL/GenBank/DDBJ whole genome shotgun (WGS) entry which is preliminary data.</text>
</comment>
<sequence length="99" mass="11303">MWYRREIVPDIGLYNPRIAVLPYTLAHIVLYLVNCHMGAAPFQTRITAVNERGLEQLLQGRMDRKLYYLISNARGINNPFLRLVNLESDVSGGLIGFVL</sequence>
<dbReference type="AlphaFoldDB" id="A0A645D3V6"/>
<name>A0A645D3V6_9ZZZZ</name>
<proteinExistence type="predicted"/>
<reference evidence="1" key="1">
    <citation type="submission" date="2019-08" db="EMBL/GenBank/DDBJ databases">
        <authorList>
            <person name="Kucharzyk K."/>
            <person name="Murdoch R.W."/>
            <person name="Higgins S."/>
            <person name="Loffler F."/>
        </authorList>
    </citation>
    <scope>NUCLEOTIDE SEQUENCE</scope>
</reference>